<gene>
    <name evidence="5" type="ORF">HG535_0D05770</name>
</gene>
<dbReference type="Pfam" id="PF00069">
    <property type="entry name" value="Pkinase"/>
    <property type="match status" value="1"/>
</dbReference>
<keyword evidence="6" id="KW-1185">Reference proteome</keyword>
<evidence type="ECO:0000256" key="3">
    <source>
        <dbReference type="ARBA" id="ARBA00022840"/>
    </source>
</evidence>
<evidence type="ECO:0000256" key="1">
    <source>
        <dbReference type="ARBA" id="ARBA00022527"/>
    </source>
</evidence>
<dbReference type="InterPro" id="IPR011009">
    <property type="entry name" value="Kinase-like_dom_sf"/>
</dbReference>
<dbReference type="InterPro" id="IPR000719">
    <property type="entry name" value="Prot_kinase_dom"/>
</dbReference>
<keyword evidence="2" id="KW-0547">Nucleotide-binding</keyword>
<dbReference type="GO" id="GO:0004674">
    <property type="term" value="F:protein serine/threonine kinase activity"/>
    <property type="evidence" value="ECO:0007669"/>
    <property type="project" value="UniProtKB-KW"/>
</dbReference>
<dbReference type="RefSeq" id="XP_037144595.1">
    <property type="nucleotide sequence ID" value="XM_037288700.1"/>
</dbReference>
<reference evidence="5 6" key="1">
    <citation type="submission" date="2020-07" db="EMBL/GenBank/DDBJ databases">
        <title>The yeast mating-type switching endonuclease HO is a domesticated member of an unorthodox homing genetic element family.</title>
        <authorList>
            <person name="Coughlan A.Y."/>
            <person name="Lombardi L."/>
            <person name="Braun-Galleani S."/>
            <person name="Martos A.R."/>
            <person name="Galeote V."/>
            <person name="Bigey F."/>
            <person name="Dequin S."/>
            <person name="Byrne K.P."/>
            <person name="Wolfe K.H."/>
        </authorList>
    </citation>
    <scope>NUCLEOTIDE SEQUENCE [LARGE SCALE GENOMIC DNA]</scope>
    <source>
        <strain evidence="5 6">NRRL Y-6702</strain>
    </source>
</reference>
<organism evidence="5 6">
    <name type="scientific">Zygotorulaspora mrakii</name>
    <name type="common">Zygosaccharomyces mrakii</name>
    <dbReference type="NCBI Taxonomy" id="42260"/>
    <lineage>
        <taxon>Eukaryota</taxon>
        <taxon>Fungi</taxon>
        <taxon>Dikarya</taxon>
        <taxon>Ascomycota</taxon>
        <taxon>Saccharomycotina</taxon>
        <taxon>Saccharomycetes</taxon>
        <taxon>Saccharomycetales</taxon>
        <taxon>Saccharomycetaceae</taxon>
        <taxon>Zygotorulaspora</taxon>
    </lineage>
</organism>
<name>A0A7H9B2I3_ZYGMR</name>
<dbReference type="InterPro" id="IPR050117">
    <property type="entry name" value="MAPK"/>
</dbReference>
<evidence type="ECO:0000256" key="2">
    <source>
        <dbReference type="ARBA" id="ARBA00022741"/>
    </source>
</evidence>
<dbReference type="PROSITE" id="PS00108">
    <property type="entry name" value="PROTEIN_KINASE_ST"/>
    <property type="match status" value="1"/>
</dbReference>
<dbReference type="PROSITE" id="PS50011">
    <property type="entry name" value="PROTEIN_KINASE_DOM"/>
    <property type="match status" value="1"/>
</dbReference>
<evidence type="ECO:0000313" key="6">
    <source>
        <dbReference type="Proteomes" id="UP000509704"/>
    </source>
</evidence>
<dbReference type="GeneID" id="59236591"/>
<keyword evidence="3" id="KW-0067">ATP-binding</keyword>
<dbReference type="AlphaFoldDB" id="A0A7H9B2I3"/>
<dbReference type="OrthoDB" id="413582at2759"/>
<proteinExistence type="predicted"/>
<feature type="domain" description="Protein kinase" evidence="4">
    <location>
        <begin position="1"/>
        <end position="318"/>
    </location>
</feature>
<dbReference type="InterPro" id="IPR008271">
    <property type="entry name" value="Ser/Thr_kinase_AS"/>
</dbReference>
<dbReference type="PANTHER" id="PTHR24055">
    <property type="entry name" value="MITOGEN-ACTIVATED PROTEIN KINASE"/>
    <property type="match status" value="1"/>
</dbReference>
<protein>
    <recommendedName>
        <fullName evidence="4">Protein kinase domain-containing protein</fullName>
    </recommendedName>
</protein>
<dbReference type="GO" id="GO:0005524">
    <property type="term" value="F:ATP binding"/>
    <property type="evidence" value="ECO:0007669"/>
    <property type="project" value="UniProtKB-KW"/>
</dbReference>
<dbReference type="SUPFAM" id="SSF56112">
    <property type="entry name" value="Protein kinase-like (PK-like)"/>
    <property type="match status" value="1"/>
</dbReference>
<keyword evidence="1" id="KW-0418">Kinase</keyword>
<dbReference type="Gene3D" id="1.10.510.10">
    <property type="entry name" value="Transferase(Phosphotransferase) domain 1"/>
    <property type="match status" value="1"/>
</dbReference>
<dbReference type="SMART" id="SM00220">
    <property type="entry name" value="S_TKc"/>
    <property type="match status" value="1"/>
</dbReference>
<dbReference type="KEGG" id="zmk:HG535_0D05770"/>
<keyword evidence="1" id="KW-0723">Serine/threonine-protein kinase</keyword>
<dbReference type="EMBL" id="CP058607">
    <property type="protein sequence ID" value="QLG72868.1"/>
    <property type="molecule type" value="Genomic_DNA"/>
</dbReference>
<dbReference type="Proteomes" id="UP000509704">
    <property type="component" value="Chromosome 4"/>
</dbReference>
<keyword evidence="1" id="KW-0808">Transferase</keyword>
<evidence type="ECO:0000259" key="4">
    <source>
        <dbReference type="PROSITE" id="PS50011"/>
    </source>
</evidence>
<accession>A0A7H9B2I3</accession>
<sequence length="360" mass="40853">MTALSQLNASEKKLLKSTRLATIYTADTYAIKSVSRDFTIEPHNPNFELSVLLKLSPKCNPYVIQLIDWRSVGDDLELLFPLYQMDLHDFMRRKYKSSLNPYYTISEGTSCHAGFRNRFDVDKHAFNFVSQLAHGLDFLHSNGIIHRDIKPQNILIDRKNDLTTLVITDFGISYDSQNLQQLKVEPLDKKITDVSTSVYKAPELLFGVKNYTYAIDIWALMVLISQWFQEKAENPHHSIPAIFDDGSGSFSDGGSGSDIKLIISIFDQLGRPSIAEWPEVQNYGSCDALCGMFGSDGDNKYILNQSYEDRLKRLHAILPRLSEISNSKEQSALTNCILGMLSFESSSRWKSIDIINELSR</sequence>
<evidence type="ECO:0000313" key="5">
    <source>
        <dbReference type="EMBL" id="QLG72868.1"/>
    </source>
</evidence>